<keyword evidence="1" id="KW-0614">Plasmid</keyword>
<dbReference type="EMBL" id="CP046675">
    <property type="protein sequence ID" value="QUP60955.1"/>
    <property type="molecule type" value="Genomic_DNA"/>
</dbReference>
<gene>
    <name evidence="1" type="ORF">GO999_20760</name>
</gene>
<keyword evidence="2" id="KW-1185">Reference proteome</keyword>
<dbReference type="Proteomes" id="UP000680989">
    <property type="component" value="Plasmid pRS"/>
</dbReference>
<organism evidence="1 2">
    <name type="scientific">Ralstonia nicotianae</name>
    <dbReference type="NCBI Taxonomy" id="3037696"/>
    <lineage>
        <taxon>Bacteria</taxon>
        <taxon>Pseudomonadati</taxon>
        <taxon>Pseudomonadota</taxon>
        <taxon>Betaproteobacteria</taxon>
        <taxon>Burkholderiales</taxon>
        <taxon>Burkholderiaceae</taxon>
        <taxon>Ralstonia</taxon>
        <taxon>Ralstonia solanacearum species complex</taxon>
    </lineage>
</organism>
<name>A0ABX8A0P1_9RALS</name>
<protein>
    <submittedName>
        <fullName evidence="1">Uncharacterized protein</fullName>
    </submittedName>
</protein>
<reference evidence="2" key="1">
    <citation type="submission" date="2019-12" db="EMBL/GenBank/DDBJ databases">
        <title>Whole-genome sequence of tobacco pathogen Ralstonia pseudosolanacearum strain RS, originating from Yunnan province of China.</title>
        <authorList>
            <person name="Lu C.-H."/>
        </authorList>
    </citation>
    <scope>NUCLEOTIDE SEQUENCE [LARGE SCALE GENOMIC DNA]</scope>
    <source>
        <strain evidence="2">RS</strain>
        <plasmid evidence="2">pRS</plasmid>
    </source>
</reference>
<sequence>MLVGNPDSFAIWCDSVESWSNATFKNGCFGFFIGGRLIWSLRSTLGVDFSMLENRHCMKSSLENAALFDLPALDAYEELRMRAFPEMDSDAEDSDFDNLVSPESLLDDGYEVFLVESGKDAKLICGSNKGNSSDVFEFVLKCGEFQMVVREAAARWKAS</sequence>
<dbReference type="RefSeq" id="WP_118872774.1">
    <property type="nucleotide sequence ID" value="NZ_CP046675.1"/>
</dbReference>
<evidence type="ECO:0000313" key="1">
    <source>
        <dbReference type="EMBL" id="QUP60955.1"/>
    </source>
</evidence>
<dbReference type="Pfam" id="PF15593">
    <property type="entry name" value="Imm42"/>
    <property type="match status" value="1"/>
</dbReference>
<dbReference type="InterPro" id="IPR028958">
    <property type="entry name" value="Imm42"/>
</dbReference>
<proteinExistence type="predicted"/>
<evidence type="ECO:0000313" key="2">
    <source>
        <dbReference type="Proteomes" id="UP000680989"/>
    </source>
</evidence>
<geneLocation type="plasmid" evidence="1 2">
    <name>pRS</name>
</geneLocation>
<accession>A0ABX8A0P1</accession>